<sequence length="206" mass="21304">MFSRPITKRLFPSLAGSSILVFLISNLCAAQDDYPSQPINVVTHTSPGGGTDTTARSVVAGTKLALDIDMAVVPKPGAAGVVAMHYINNQARDGYTVLAITPSHLFAIARNLGPLSIEDLVGVVRATDDPNVIMVRADSAASTLEELFELGRNRSIKWGTTQIGGADHIAAATLAQVAGTKISVVPFSGGGEIVTNLMGGHIDAAG</sequence>
<evidence type="ECO:0000313" key="1">
    <source>
        <dbReference type="EMBL" id="SVA43570.1"/>
    </source>
</evidence>
<dbReference type="PANTHER" id="PTHR42928">
    <property type="entry name" value="TRICARBOXYLATE-BINDING PROTEIN"/>
    <property type="match status" value="1"/>
</dbReference>
<dbReference type="PANTHER" id="PTHR42928:SF3">
    <property type="entry name" value="UPF0065 PROTEIN YFLP"/>
    <property type="match status" value="1"/>
</dbReference>
<dbReference type="InterPro" id="IPR005064">
    <property type="entry name" value="BUG"/>
</dbReference>
<reference evidence="1" key="1">
    <citation type="submission" date="2018-05" db="EMBL/GenBank/DDBJ databases">
        <authorList>
            <person name="Lanie J.A."/>
            <person name="Ng W.-L."/>
            <person name="Kazmierczak K.M."/>
            <person name="Andrzejewski T.M."/>
            <person name="Davidsen T.M."/>
            <person name="Wayne K.J."/>
            <person name="Tettelin H."/>
            <person name="Glass J.I."/>
            <person name="Rusch D."/>
            <person name="Podicherti R."/>
            <person name="Tsui H.-C.T."/>
            <person name="Winkler M.E."/>
        </authorList>
    </citation>
    <scope>NUCLEOTIDE SEQUENCE</scope>
</reference>
<dbReference type="AlphaFoldDB" id="A0A381VTE2"/>
<dbReference type="Gene3D" id="3.40.190.10">
    <property type="entry name" value="Periplasmic binding protein-like II"/>
    <property type="match status" value="1"/>
</dbReference>
<organism evidence="1">
    <name type="scientific">marine metagenome</name>
    <dbReference type="NCBI Taxonomy" id="408172"/>
    <lineage>
        <taxon>unclassified sequences</taxon>
        <taxon>metagenomes</taxon>
        <taxon>ecological metagenomes</taxon>
    </lineage>
</organism>
<accession>A0A381VTE2</accession>
<evidence type="ECO:0008006" key="2">
    <source>
        <dbReference type="Google" id="ProtNLM"/>
    </source>
</evidence>
<dbReference type="EMBL" id="UINC01009730">
    <property type="protein sequence ID" value="SVA43570.1"/>
    <property type="molecule type" value="Genomic_DNA"/>
</dbReference>
<dbReference type="InterPro" id="IPR042100">
    <property type="entry name" value="Bug_dom1"/>
</dbReference>
<proteinExistence type="predicted"/>
<protein>
    <recommendedName>
        <fullName evidence="2">Tripartite tricarboxylate transporter substrate binding protein</fullName>
    </recommendedName>
</protein>
<dbReference type="SUPFAM" id="SSF53850">
    <property type="entry name" value="Periplasmic binding protein-like II"/>
    <property type="match status" value="1"/>
</dbReference>
<name>A0A381VTE2_9ZZZZ</name>
<dbReference type="Gene3D" id="3.40.190.150">
    <property type="entry name" value="Bordetella uptake gene, domain 1"/>
    <property type="match status" value="1"/>
</dbReference>
<gene>
    <name evidence="1" type="ORF">METZ01_LOCUS96424</name>
</gene>
<feature type="non-terminal residue" evidence="1">
    <location>
        <position position="206"/>
    </location>
</feature>
<dbReference type="Pfam" id="PF03401">
    <property type="entry name" value="TctC"/>
    <property type="match status" value="1"/>
</dbReference>